<dbReference type="GO" id="GO:0005886">
    <property type="term" value="C:plasma membrane"/>
    <property type="evidence" value="ECO:0007669"/>
    <property type="project" value="UniProtKB-SubCell"/>
</dbReference>
<dbReference type="Pfam" id="PF03176">
    <property type="entry name" value="MMPL"/>
    <property type="match status" value="1"/>
</dbReference>
<sequence length="347" mass="39901">MITDDMVTFIKNDLINFGLGVLIFILATLVIIFRKLIWVMTPVINCIYSVLFMVGLLGYLDWKVTVISSNFISLMLILTLSMNIHIIVRYRQIYTSSNQDKMLSIIQTTQKMIWPCLYTALTTIVAFASLIFSDIKPVMDFGYMMVLGLTTLFLTSFFLLPCLIMIFSNRKNSIIHENQTKLFVTDFLAGATINSGKSIYVIFTLVTLVTVYGLNLLKVENSFINYFRSDTEIYKGMQLIDNELGGTTPMDIIIKFDDEKLTSENDEFEDLLGDEDEPVESNWFTTDKINKIKYVHDYLDKNYYIGKVLSFASSIRVAEIVNDDKELNSLEMSLLYKSYLMKLKILQ</sequence>
<evidence type="ECO:0000256" key="7">
    <source>
        <dbReference type="SAM" id="Phobius"/>
    </source>
</evidence>
<keyword evidence="6 7" id="KW-0472">Membrane</keyword>
<reference evidence="9" key="1">
    <citation type="journal article" date="2010" name="ISME J.">
        <title>Metagenome of the Mediterranean deep chlorophyll maximum studied by direct and fosmid library 454 pyrosequencing.</title>
        <authorList>
            <person name="Ghai R."/>
            <person name="Martin-Cuadrado A.B."/>
            <person name="Molto A.G."/>
            <person name="Heredia I.G."/>
            <person name="Cabrera R."/>
            <person name="Martin J."/>
            <person name="Verdu M."/>
            <person name="Deschamps P."/>
            <person name="Moreira D."/>
            <person name="Lopez-Garcia P."/>
            <person name="Mira A."/>
            <person name="Rodriguez-Valera F."/>
        </authorList>
    </citation>
    <scope>NUCLEOTIDE SEQUENCE</scope>
</reference>
<dbReference type="InterPro" id="IPR004869">
    <property type="entry name" value="MMPL_dom"/>
</dbReference>
<comment type="subcellular location">
    <subcellularLocation>
        <location evidence="1">Cell membrane</location>
        <topology evidence="1">Multi-pass membrane protein</topology>
    </subcellularLocation>
</comment>
<dbReference type="PANTHER" id="PTHR33406:SF6">
    <property type="entry name" value="MEMBRANE PROTEIN YDGH-RELATED"/>
    <property type="match status" value="1"/>
</dbReference>
<proteinExistence type="inferred from homology"/>
<organism evidence="9">
    <name type="scientific">uncultured organism MedDCM-OCT-S08-C1481</name>
    <dbReference type="NCBI Taxonomy" id="743630"/>
    <lineage>
        <taxon>unclassified sequences</taxon>
        <taxon>environmental samples</taxon>
    </lineage>
</organism>
<dbReference type="SUPFAM" id="SSF82866">
    <property type="entry name" value="Multidrug efflux transporter AcrB transmembrane domain"/>
    <property type="match status" value="1"/>
</dbReference>
<evidence type="ECO:0000256" key="5">
    <source>
        <dbReference type="ARBA" id="ARBA00022989"/>
    </source>
</evidence>
<accession>D6PKM2</accession>
<dbReference type="PANTHER" id="PTHR33406">
    <property type="entry name" value="MEMBRANE PROTEIN MJ1562-RELATED"/>
    <property type="match status" value="1"/>
</dbReference>
<evidence type="ECO:0000256" key="6">
    <source>
        <dbReference type="ARBA" id="ARBA00023136"/>
    </source>
</evidence>
<keyword evidence="3" id="KW-1003">Cell membrane</keyword>
<feature type="transmembrane region" description="Helical" evidence="7">
    <location>
        <begin position="39"/>
        <end position="59"/>
    </location>
</feature>
<dbReference type="AlphaFoldDB" id="D6PKM2"/>
<evidence type="ECO:0000256" key="2">
    <source>
        <dbReference type="ARBA" id="ARBA00010157"/>
    </source>
</evidence>
<feature type="transmembrane region" description="Helical" evidence="7">
    <location>
        <begin position="144"/>
        <end position="167"/>
    </location>
</feature>
<protein>
    <recommendedName>
        <fullName evidence="8">Membrane transport protein MMPL domain-containing protein</fullName>
    </recommendedName>
</protein>
<evidence type="ECO:0000259" key="8">
    <source>
        <dbReference type="Pfam" id="PF03176"/>
    </source>
</evidence>
<dbReference type="EMBL" id="GU943129">
    <property type="protein sequence ID" value="ADD96273.1"/>
    <property type="molecule type" value="Genomic_DNA"/>
</dbReference>
<comment type="similarity">
    <text evidence="2">Belongs to the resistance-nodulation-cell division (RND) (TC 2.A.6) family. MmpL subfamily.</text>
</comment>
<feature type="transmembrane region" description="Helical" evidence="7">
    <location>
        <begin position="71"/>
        <end position="91"/>
    </location>
</feature>
<feature type="transmembrane region" description="Helical" evidence="7">
    <location>
        <begin position="14"/>
        <end position="32"/>
    </location>
</feature>
<feature type="domain" description="Membrane transport protein MMPL" evidence="8">
    <location>
        <begin position="2"/>
        <end position="171"/>
    </location>
</feature>
<keyword evidence="5 7" id="KW-1133">Transmembrane helix</keyword>
<evidence type="ECO:0000256" key="4">
    <source>
        <dbReference type="ARBA" id="ARBA00022692"/>
    </source>
</evidence>
<keyword evidence="4 7" id="KW-0812">Transmembrane</keyword>
<dbReference type="InterPro" id="IPR050545">
    <property type="entry name" value="Mycobact_MmpL"/>
</dbReference>
<feature type="transmembrane region" description="Helical" evidence="7">
    <location>
        <begin position="112"/>
        <end position="132"/>
    </location>
</feature>
<name>D6PKM2_9ZZZZ</name>
<evidence type="ECO:0000313" key="9">
    <source>
        <dbReference type="EMBL" id="ADD96273.1"/>
    </source>
</evidence>
<evidence type="ECO:0000256" key="3">
    <source>
        <dbReference type="ARBA" id="ARBA00022475"/>
    </source>
</evidence>
<evidence type="ECO:0000256" key="1">
    <source>
        <dbReference type="ARBA" id="ARBA00004651"/>
    </source>
</evidence>
<dbReference type="Gene3D" id="1.20.1640.10">
    <property type="entry name" value="Multidrug efflux transporter AcrB transmembrane domain"/>
    <property type="match status" value="1"/>
</dbReference>